<protein>
    <submittedName>
        <fullName evidence="2">Uncharacterized protein</fullName>
    </submittedName>
</protein>
<dbReference type="AlphaFoldDB" id="D7TKP1"/>
<dbReference type="EMBL" id="FN595992">
    <property type="protein sequence ID" value="CBI31063.3"/>
    <property type="molecule type" value="Genomic_DNA"/>
</dbReference>
<accession>D7TKP1</accession>
<dbReference type="Proteomes" id="UP000009183">
    <property type="component" value="Chromosome 10"/>
</dbReference>
<name>D7TKP1_VITVI</name>
<dbReference type="HOGENOM" id="CLU_2594658_0_0_1"/>
<dbReference type="InParanoid" id="D7TKP1"/>
<proteinExistence type="predicted"/>
<keyword evidence="1" id="KW-1133">Transmembrane helix</keyword>
<evidence type="ECO:0000256" key="1">
    <source>
        <dbReference type="SAM" id="Phobius"/>
    </source>
</evidence>
<evidence type="ECO:0000313" key="3">
    <source>
        <dbReference type="Proteomes" id="UP000009183"/>
    </source>
</evidence>
<keyword evidence="3" id="KW-1185">Reference proteome</keyword>
<evidence type="ECO:0000313" key="2">
    <source>
        <dbReference type="EMBL" id="CBI31063.3"/>
    </source>
</evidence>
<feature type="transmembrane region" description="Helical" evidence="1">
    <location>
        <begin position="15"/>
        <end position="38"/>
    </location>
</feature>
<keyword evidence="1" id="KW-0812">Transmembrane</keyword>
<keyword evidence="1" id="KW-0472">Membrane</keyword>
<organism evidence="2 3">
    <name type="scientific">Vitis vinifera</name>
    <name type="common">Grape</name>
    <dbReference type="NCBI Taxonomy" id="29760"/>
    <lineage>
        <taxon>Eukaryota</taxon>
        <taxon>Viridiplantae</taxon>
        <taxon>Streptophyta</taxon>
        <taxon>Embryophyta</taxon>
        <taxon>Tracheophyta</taxon>
        <taxon>Spermatophyta</taxon>
        <taxon>Magnoliopsida</taxon>
        <taxon>eudicotyledons</taxon>
        <taxon>Gunneridae</taxon>
        <taxon>Pentapetalae</taxon>
        <taxon>rosids</taxon>
        <taxon>Vitales</taxon>
        <taxon>Vitaceae</taxon>
        <taxon>Viteae</taxon>
        <taxon>Vitis</taxon>
    </lineage>
</organism>
<dbReference type="PaxDb" id="29760-VIT_10s0003g05440.t01"/>
<sequence length="80" mass="9303">MFESWLSKMEKINSIPSITSLVVFKLFTICCAVAVALFSPPNRCNKYTYISMRSTTDHIWDITFWQAPILTQFCQQFLIS</sequence>
<reference evidence="3" key="1">
    <citation type="journal article" date="2007" name="Nature">
        <title>The grapevine genome sequence suggests ancestral hexaploidization in major angiosperm phyla.</title>
        <authorList>
            <consortium name="The French-Italian Public Consortium for Grapevine Genome Characterization."/>
            <person name="Jaillon O."/>
            <person name="Aury J.-M."/>
            <person name="Noel B."/>
            <person name="Policriti A."/>
            <person name="Clepet C."/>
            <person name="Casagrande A."/>
            <person name="Choisne N."/>
            <person name="Aubourg S."/>
            <person name="Vitulo N."/>
            <person name="Jubin C."/>
            <person name="Vezzi A."/>
            <person name="Legeai F."/>
            <person name="Hugueney P."/>
            <person name="Dasilva C."/>
            <person name="Horner D."/>
            <person name="Mica E."/>
            <person name="Jublot D."/>
            <person name="Poulain J."/>
            <person name="Bruyere C."/>
            <person name="Billault A."/>
            <person name="Segurens B."/>
            <person name="Gouyvenoux M."/>
            <person name="Ugarte E."/>
            <person name="Cattonaro F."/>
            <person name="Anthouard V."/>
            <person name="Vico V."/>
            <person name="Del Fabbro C."/>
            <person name="Alaux M."/>
            <person name="Di Gaspero G."/>
            <person name="Dumas V."/>
            <person name="Felice N."/>
            <person name="Paillard S."/>
            <person name="Juman I."/>
            <person name="Moroldo M."/>
            <person name="Scalabrin S."/>
            <person name="Canaguier A."/>
            <person name="Le Clainche I."/>
            <person name="Malacrida G."/>
            <person name="Durand E."/>
            <person name="Pesole G."/>
            <person name="Laucou V."/>
            <person name="Chatelet P."/>
            <person name="Merdinoglu D."/>
            <person name="Delledonne M."/>
            <person name="Pezzotti M."/>
            <person name="Lecharny A."/>
            <person name="Scarpelli C."/>
            <person name="Artiguenave F."/>
            <person name="Pe M.E."/>
            <person name="Valle G."/>
            <person name="Morgante M."/>
            <person name="Caboche M."/>
            <person name="Adam-Blondon A.-F."/>
            <person name="Weissenbach J."/>
            <person name="Quetier F."/>
            <person name="Wincker P."/>
        </authorList>
    </citation>
    <scope>NUCLEOTIDE SEQUENCE [LARGE SCALE GENOMIC DNA]</scope>
    <source>
        <strain evidence="3">cv. Pinot noir / PN40024</strain>
    </source>
</reference>
<gene>
    <name evidence="2" type="ordered locus">VIT_10s0003g05440</name>
</gene>